<keyword evidence="1" id="KW-0472">Membrane</keyword>
<dbReference type="AlphaFoldDB" id="A0A914DWG7"/>
<accession>A0A914DWG7</accession>
<name>A0A914DWG7_9BILA</name>
<proteinExistence type="predicted"/>
<sequence>MGACPKHEKRRLFALASLIQLQDILGHQLMASQIHHHFSELENVIAHRDCCAIIRNLISATTIGMTPIMSLILTPIRTRISALLATHTAPMSTSRLLTITGLLPNTGIDVSKTGVNFIHGTRKRVMFLVTMTIVSLKAFCIMLK</sequence>
<reference evidence="3" key="1">
    <citation type="submission" date="2022-11" db="UniProtKB">
        <authorList>
            <consortium name="WormBaseParasite"/>
        </authorList>
    </citation>
    <scope>IDENTIFICATION</scope>
</reference>
<dbReference type="WBParaSite" id="ACRNAN_scaffold429.g28415.t1">
    <property type="protein sequence ID" value="ACRNAN_scaffold429.g28415.t1"/>
    <property type="gene ID" value="ACRNAN_scaffold429.g28415"/>
</dbReference>
<feature type="transmembrane region" description="Helical" evidence="1">
    <location>
        <begin position="125"/>
        <end position="143"/>
    </location>
</feature>
<keyword evidence="1" id="KW-1133">Transmembrane helix</keyword>
<keyword evidence="2" id="KW-1185">Reference proteome</keyword>
<dbReference type="Proteomes" id="UP000887540">
    <property type="component" value="Unplaced"/>
</dbReference>
<organism evidence="2 3">
    <name type="scientific">Acrobeloides nanus</name>
    <dbReference type="NCBI Taxonomy" id="290746"/>
    <lineage>
        <taxon>Eukaryota</taxon>
        <taxon>Metazoa</taxon>
        <taxon>Ecdysozoa</taxon>
        <taxon>Nematoda</taxon>
        <taxon>Chromadorea</taxon>
        <taxon>Rhabditida</taxon>
        <taxon>Tylenchina</taxon>
        <taxon>Cephalobomorpha</taxon>
        <taxon>Cephaloboidea</taxon>
        <taxon>Cephalobidae</taxon>
        <taxon>Acrobeloides</taxon>
    </lineage>
</organism>
<evidence type="ECO:0000313" key="3">
    <source>
        <dbReference type="WBParaSite" id="ACRNAN_scaffold429.g28415.t1"/>
    </source>
</evidence>
<evidence type="ECO:0000313" key="2">
    <source>
        <dbReference type="Proteomes" id="UP000887540"/>
    </source>
</evidence>
<evidence type="ECO:0000256" key="1">
    <source>
        <dbReference type="SAM" id="Phobius"/>
    </source>
</evidence>
<protein>
    <submittedName>
        <fullName evidence="3">Uncharacterized protein</fullName>
    </submittedName>
</protein>
<keyword evidence="1" id="KW-0812">Transmembrane</keyword>